<evidence type="ECO:0000256" key="7">
    <source>
        <dbReference type="SAM" id="MobiDB-lite"/>
    </source>
</evidence>
<dbReference type="GO" id="GO:0009535">
    <property type="term" value="C:chloroplast thylakoid membrane"/>
    <property type="evidence" value="ECO:0007669"/>
    <property type="project" value="TreeGrafter"/>
</dbReference>
<evidence type="ECO:0000256" key="1">
    <source>
        <dbReference type="ARBA" id="ARBA00000677"/>
    </source>
</evidence>
<protein>
    <recommendedName>
        <fullName evidence="3">signal peptidase I</fullName>
        <ecNumber evidence="3">3.4.21.89</ecNumber>
    </recommendedName>
</protein>
<dbReference type="InterPro" id="IPR019533">
    <property type="entry name" value="Peptidase_S26"/>
</dbReference>
<evidence type="ECO:0000313" key="9">
    <source>
        <dbReference type="EMBL" id="ACO66465.1"/>
    </source>
</evidence>
<dbReference type="OrthoDB" id="308440at2759"/>
<dbReference type="GO" id="GO:0006465">
    <property type="term" value="P:signal peptide processing"/>
    <property type="evidence" value="ECO:0007669"/>
    <property type="project" value="InterPro"/>
</dbReference>
<dbReference type="PRINTS" id="PR00727">
    <property type="entry name" value="LEADERPTASE"/>
</dbReference>
<evidence type="ECO:0000313" key="10">
    <source>
        <dbReference type="Proteomes" id="UP000002009"/>
    </source>
</evidence>
<feature type="active site" evidence="6">
    <location>
        <position position="125"/>
    </location>
</feature>
<dbReference type="NCBIfam" id="TIGR02227">
    <property type="entry name" value="sigpep_I_bact"/>
    <property type="match status" value="1"/>
</dbReference>
<dbReference type="PROSITE" id="PS00501">
    <property type="entry name" value="SPASE_I_1"/>
    <property type="match status" value="1"/>
</dbReference>
<dbReference type="STRING" id="296587.C1EE28"/>
<dbReference type="EMBL" id="CP001330">
    <property type="protein sequence ID" value="ACO66465.1"/>
    <property type="molecule type" value="Genomic_DNA"/>
</dbReference>
<keyword evidence="5" id="KW-0378">Hydrolase</keyword>
<evidence type="ECO:0000256" key="3">
    <source>
        <dbReference type="ARBA" id="ARBA00013208"/>
    </source>
</evidence>
<dbReference type="KEGG" id="mis:MICPUN_86755"/>
<gene>
    <name evidence="9" type="ORF">MICPUN_86755</name>
</gene>
<organism evidence="9 10">
    <name type="scientific">Micromonas commoda (strain RCC299 / NOUM17 / CCMP2709)</name>
    <name type="common">Picoplanktonic green alga</name>
    <dbReference type="NCBI Taxonomy" id="296587"/>
    <lineage>
        <taxon>Eukaryota</taxon>
        <taxon>Viridiplantae</taxon>
        <taxon>Chlorophyta</taxon>
        <taxon>Mamiellophyceae</taxon>
        <taxon>Mamiellales</taxon>
        <taxon>Mamiellaceae</taxon>
        <taxon>Micromonas</taxon>
    </lineage>
</organism>
<dbReference type="SUPFAM" id="SSF51306">
    <property type="entry name" value="LexA/Signal peptidase"/>
    <property type="match status" value="1"/>
</dbReference>
<comment type="similarity">
    <text evidence="2">Belongs to the peptidase S26 family.</text>
</comment>
<dbReference type="InterPro" id="IPR036286">
    <property type="entry name" value="LexA/Signal_pep-like_sf"/>
</dbReference>
<dbReference type="PANTHER" id="PTHR43390:SF1">
    <property type="entry name" value="CHLOROPLAST PROCESSING PEPTIDASE"/>
    <property type="match status" value="1"/>
</dbReference>
<dbReference type="InterPro" id="IPR019756">
    <property type="entry name" value="Pept_S26A_signal_pept_1_Ser-AS"/>
</dbReference>
<dbReference type="InParanoid" id="C1EE28"/>
<comment type="catalytic activity">
    <reaction evidence="1">
        <text>Cleavage of hydrophobic, N-terminal signal or leader sequences from secreted and periplasmic proteins.</text>
        <dbReference type="EC" id="3.4.21.89"/>
    </reaction>
</comment>
<evidence type="ECO:0000256" key="6">
    <source>
        <dbReference type="PIRSR" id="PIRSR600223-1"/>
    </source>
</evidence>
<name>C1EE28_MICCC</name>
<dbReference type="OMA" id="GRACFKY"/>
<feature type="region of interest" description="Disordered" evidence="7">
    <location>
        <begin position="1"/>
        <end position="29"/>
    </location>
</feature>
<dbReference type="GO" id="GO:0009003">
    <property type="term" value="F:signal peptidase activity"/>
    <property type="evidence" value="ECO:0007669"/>
    <property type="project" value="UniProtKB-EC"/>
</dbReference>
<dbReference type="PROSITE" id="PS00761">
    <property type="entry name" value="SPASE_I_3"/>
    <property type="match status" value="1"/>
</dbReference>
<evidence type="ECO:0000256" key="5">
    <source>
        <dbReference type="ARBA" id="ARBA00022801"/>
    </source>
</evidence>
<evidence type="ECO:0000256" key="4">
    <source>
        <dbReference type="ARBA" id="ARBA00022670"/>
    </source>
</evidence>
<dbReference type="InterPro" id="IPR000223">
    <property type="entry name" value="Pept_S26A_signal_pept_1"/>
</dbReference>
<accession>C1EE28</accession>
<dbReference type="Pfam" id="PF10502">
    <property type="entry name" value="Peptidase_S26"/>
    <property type="match status" value="1"/>
</dbReference>
<dbReference type="GO" id="GO:0010027">
    <property type="term" value="P:thylakoid membrane organization"/>
    <property type="evidence" value="ECO:0007669"/>
    <property type="project" value="TreeGrafter"/>
</dbReference>
<dbReference type="CDD" id="cd06530">
    <property type="entry name" value="S26_SPase_I"/>
    <property type="match status" value="1"/>
</dbReference>
<feature type="domain" description="Peptidase S26" evidence="8">
    <location>
        <begin position="48"/>
        <end position="205"/>
    </location>
</feature>
<dbReference type="EC" id="3.4.21.89" evidence="3"/>
<dbReference type="InterPro" id="IPR019758">
    <property type="entry name" value="Pept_S26A_signal_pept_1_CS"/>
</dbReference>
<feature type="active site" evidence="6">
    <location>
        <position position="74"/>
    </location>
</feature>
<dbReference type="PANTHER" id="PTHR43390">
    <property type="entry name" value="SIGNAL PEPTIDASE I"/>
    <property type="match status" value="1"/>
</dbReference>
<dbReference type="RefSeq" id="XP_002505207.1">
    <property type="nucleotide sequence ID" value="XM_002505161.1"/>
</dbReference>
<dbReference type="eggNOG" id="KOG0171">
    <property type="taxonomic scope" value="Eukaryota"/>
</dbReference>
<dbReference type="Gene3D" id="2.10.109.10">
    <property type="entry name" value="Umud Fragment, subunit A"/>
    <property type="match status" value="1"/>
</dbReference>
<reference evidence="9 10" key="1">
    <citation type="journal article" date="2009" name="Science">
        <title>Green evolution and dynamic adaptations revealed by genomes of the marine picoeukaryotes Micromonas.</title>
        <authorList>
            <person name="Worden A.Z."/>
            <person name="Lee J.H."/>
            <person name="Mock T."/>
            <person name="Rouze P."/>
            <person name="Simmons M.P."/>
            <person name="Aerts A.L."/>
            <person name="Allen A.E."/>
            <person name="Cuvelier M.L."/>
            <person name="Derelle E."/>
            <person name="Everett M.V."/>
            <person name="Foulon E."/>
            <person name="Grimwood J."/>
            <person name="Gundlach H."/>
            <person name="Henrissat B."/>
            <person name="Napoli C."/>
            <person name="McDonald S.M."/>
            <person name="Parker M.S."/>
            <person name="Rombauts S."/>
            <person name="Salamov A."/>
            <person name="Von Dassow P."/>
            <person name="Badger J.H."/>
            <person name="Coutinho P.M."/>
            <person name="Demir E."/>
            <person name="Dubchak I."/>
            <person name="Gentemann C."/>
            <person name="Eikrem W."/>
            <person name="Gready J.E."/>
            <person name="John U."/>
            <person name="Lanier W."/>
            <person name="Lindquist E.A."/>
            <person name="Lucas S."/>
            <person name="Mayer K.F."/>
            <person name="Moreau H."/>
            <person name="Not F."/>
            <person name="Otillar R."/>
            <person name="Panaud O."/>
            <person name="Pangilinan J."/>
            <person name="Paulsen I."/>
            <person name="Piegu B."/>
            <person name="Poliakov A."/>
            <person name="Robbens S."/>
            <person name="Schmutz J."/>
            <person name="Toulza E."/>
            <person name="Wyss T."/>
            <person name="Zelensky A."/>
            <person name="Zhou K."/>
            <person name="Armbrust E.V."/>
            <person name="Bhattacharya D."/>
            <person name="Goodenough U.W."/>
            <person name="Van de Peer Y."/>
            <person name="Grigoriev I.V."/>
        </authorList>
    </citation>
    <scope>NUCLEOTIDE SEQUENCE [LARGE SCALE GENOMIC DNA]</scope>
    <source>
        <strain evidence="10">RCC299 / NOUM17</strain>
    </source>
</reference>
<dbReference type="MEROPS" id="S26.A02"/>
<sequence>SESGPPTDDNGGDGNDGKGPRPGTGDDIYDAWPEWVPEGLRLNTDDVYTVLVTFAVSLAFRATIAEPRFIPSLSMYPTFDIGDRLIAEKITYRFKHDPFPGDVIIFHPPKTPKTSTALTKEVFIKRVVAVAGDTVEVKKGELYVNGISRGKELKLEPATYNMDPQVVPAGDVFVMGDNRNNSFDSHIWGPLPKENILGRACFKYWPPQKFGGLPKYPSQVAAVPERY</sequence>
<dbReference type="FunCoup" id="C1EE28">
    <property type="interactions" value="518"/>
</dbReference>
<feature type="non-terminal residue" evidence="9">
    <location>
        <position position="1"/>
    </location>
</feature>
<dbReference type="AlphaFoldDB" id="C1EE28"/>
<evidence type="ECO:0000259" key="8">
    <source>
        <dbReference type="Pfam" id="PF10502"/>
    </source>
</evidence>
<dbReference type="GeneID" id="8247325"/>
<evidence type="ECO:0000256" key="2">
    <source>
        <dbReference type="ARBA" id="ARBA00009370"/>
    </source>
</evidence>
<proteinExistence type="inferred from homology"/>
<keyword evidence="10" id="KW-1185">Reference proteome</keyword>
<dbReference type="GO" id="GO:0004252">
    <property type="term" value="F:serine-type endopeptidase activity"/>
    <property type="evidence" value="ECO:0007669"/>
    <property type="project" value="InterPro"/>
</dbReference>
<keyword evidence="4" id="KW-0645">Protease</keyword>
<dbReference type="Proteomes" id="UP000002009">
    <property type="component" value="Chromosome 11"/>
</dbReference>